<feature type="chain" id="PRO_5045699633" evidence="6">
    <location>
        <begin position="24"/>
        <end position="550"/>
    </location>
</feature>
<keyword evidence="4" id="KW-0802">TPR repeat</keyword>
<dbReference type="Pfam" id="PF13424">
    <property type="entry name" value="TPR_12"/>
    <property type="match status" value="1"/>
</dbReference>
<evidence type="ECO:0000256" key="6">
    <source>
        <dbReference type="SAM" id="SignalP"/>
    </source>
</evidence>
<feature type="repeat" description="TPR" evidence="4">
    <location>
        <begin position="111"/>
        <end position="144"/>
    </location>
</feature>
<dbReference type="SUPFAM" id="SSF48452">
    <property type="entry name" value="TPR-like"/>
    <property type="match status" value="1"/>
</dbReference>
<dbReference type="SMART" id="SM00028">
    <property type="entry name" value="TPR"/>
    <property type="match status" value="4"/>
</dbReference>
<dbReference type="Gene3D" id="1.25.40.10">
    <property type="entry name" value="Tetratricopeptide repeat domain"/>
    <property type="match status" value="2"/>
</dbReference>
<keyword evidence="2" id="KW-0418">Kinase</keyword>
<evidence type="ECO:0000313" key="7">
    <source>
        <dbReference type="EMBL" id="TDY11944.1"/>
    </source>
</evidence>
<dbReference type="InterPro" id="IPR050482">
    <property type="entry name" value="Sensor_HK_TwoCompSys"/>
</dbReference>
<evidence type="ECO:0000256" key="2">
    <source>
        <dbReference type="ARBA" id="ARBA00022777"/>
    </source>
</evidence>
<dbReference type="Pfam" id="PF13181">
    <property type="entry name" value="TPR_8"/>
    <property type="match status" value="1"/>
</dbReference>
<gene>
    <name evidence="7" type="ORF">A8975_1786</name>
</gene>
<evidence type="ECO:0000256" key="3">
    <source>
        <dbReference type="ARBA" id="ARBA00023012"/>
    </source>
</evidence>
<evidence type="ECO:0000313" key="8">
    <source>
        <dbReference type="Proteomes" id="UP000294930"/>
    </source>
</evidence>
<keyword evidence="1" id="KW-0808">Transferase</keyword>
<dbReference type="SUPFAM" id="SSF55874">
    <property type="entry name" value="ATPase domain of HSP90 chaperone/DNA topoisomerase II/histidine kinase"/>
    <property type="match status" value="1"/>
</dbReference>
<dbReference type="EMBL" id="SOQZ01000003">
    <property type="protein sequence ID" value="TDY11944.1"/>
    <property type="molecule type" value="Genomic_DNA"/>
</dbReference>
<dbReference type="InterPro" id="IPR019734">
    <property type="entry name" value="TPR_rpt"/>
</dbReference>
<name>A0ABY2G6N5_9FLAO</name>
<keyword evidence="6" id="KW-0732">Signal</keyword>
<dbReference type="Proteomes" id="UP000294930">
    <property type="component" value="Unassembled WGS sequence"/>
</dbReference>
<keyword evidence="5" id="KW-0472">Membrane</keyword>
<dbReference type="CDD" id="cd16917">
    <property type="entry name" value="HATPase_UhpB-NarQ-NarX-like"/>
    <property type="match status" value="1"/>
</dbReference>
<dbReference type="InterPro" id="IPR011990">
    <property type="entry name" value="TPR-like_helical_dom_sf"/>
</dbReference>
<dbReference type="PANTHER" id="PTHR24421:SF60">
    <property type="entry name" value="SENSOR HISTIDINE KINASE COMP"/>
    <property type="match status" value="1"/>
</dbReference>
<dbReference type="PANTHER" id="PTHR24421">
    <property type="entry name" value="NITRATE/NITRITE SENSOR PROTEIN NARX-RELATED"/>
    <property type="match status" value="1"/>
</dbReference>
<dbReference type="Gene3D" id="3.30.565.10">
    <property type="entry name" value="Histidine kinase-like ATPase, C-terminal domain"/>
    <property type="match status" value="1"/>
</dbReference>
<keyword evidence="5" id="KW-1133">Transmembrane helix</keyword>
<dbReference type="PROSITE" id="PS50005">
    <property type="entry name" value="TPR"/>
    <property type="match status" value="2"/>
</dbReference>
<organism evidence="7 8">
    <name type="scientific">Meridianimaribacter flavus</name>
    <dbReference type="NCBI Taxonomy" id="571115"/>
    <lineage>
        <taxon>Bacteria</taxon>
        <taxon>Pseudomonadati</taxon>
        <taxon>Bacteroidota</taxon>
        <taxon>Flavobacteriia</taxon>
        <taxon>Flavobacteriales</taxon>
        <taxon>Flavobacteriaceae</taxon>
        <taxon>Meridianimaribacter</taxon>
    </lineage>
</organism>
<comment type="caution">
    <text evidence="7">The sequence shown here is derived from an EMBL/GenBank/DDBJ whole genome shotgun (WGS) entry which is preliminary data.</text>
</comment>
<feature type="transmembrane region" description="Helical" evidence="5">
    <location>
        <begin position="333"/>
        <end position="353"/>
    </location>
</feature>
<feature type="repeat" description="TPR" evidence="4">
    <location>
        <begin position="148"/>
        <end position="181"/>
    </location>
</feature>
<keyword evidence="8" id="KW-1185">Reference proteome</keyword>
<protein>
    <submittedName>
        <fullName evidence="7">Tetratricopeptide repeat protein</fullName>
    </submittedName>
</protein>
<feature type="signal peptide" evidence="6">
    <location>
        <begin position="1"/>
        <end position="23"/>
    </location>
</feature>
<evidence type="ECO:0000256" key="5">
    <source>
        <dbReference type="SAM" id="Phobius"/>
    </source>
</evidence>
<dbReference type="InterPro" id="IPR036890">
    <property type="entry name" value="HATPase_C_sf"/>
</dbReference>
<accession>A0ABY2G6N5</accession>
<keyword evidence="3" id="KW-0902">Two-component regulatory system</keyword>
<evidence type="ECO:0000256" key="1">
    <source>
        <dbReference type="ARBA" id="ARBA00022679"/>
    </source>
</evidence>
<proteinExistence type="predicted"/>
<evidence type="ECO:0000256" key="4">
    <source>
        <dbReference type="PROSITE-ProRule" id="PRU00339"/>
    </source>
</evidence>
<sequence>MKQILFSFLFLCLGLNSCFSQQALDSLYFYQNKVLYPKNATDVFQSYKFFNERLKKAELKSDIPSQLNSMYYLSSINYKLGAYDESEQISVKAIGVLNKHSTIPNRIHYQKSFYNLLGMLYYEQQNKKKSLSLYNKVLELSVNAKDSAIVYNNISNTYKKHNDFNEAKQALSKAYDLTKRIDDTLTIALVMDNLGFINSKLSNTDEGLRLMKQALKMRSFVKDTVSKYKSYTHLAQYYFNTGNSSLAKENALKAFEIAEKIKSASYRQDALGLLITLSEDPYVTQYKKVNDSINKAEKETKNKFALLKYDYSNFEKKLLLSQLQEQKQKSKTVIASLVAIGAVLLSLILYVFLKTKHSKDKLLQVVETESRISNQVHDEIANEVFQVMIKFDNQEENSQKSKLIKELNNLYYKARDISKQHSVIDVKNSFEDSLIELMNSYNDTDTNVIIKGVKDIVWKGYSEINKITVYKVLQELLINMKKHSKASLVVVSFLETKGKLEIKYSDNGVGCTMKKGNGLENTENRIQAINGTITFESKENKGFKAIINIS</sequence>
<reference evidence="7 8" key="1">
    <citation type="submission" date="2019-03" db="EMBL/GenBank/DDBJ databases">
        <title>Genomic Encyclopedia of Type Strains, Phase III (KMG-III): the genomes of soil and plant-associated and newly described type strains.</title>
        <authorList>
            <person name="Whitman W."/>
        </authorList>
    </citation>
    <scope>NUCLEOTIDE SEQUENCE [LARGE SCALE GENOMIC DNA]</scope>
    <source>
        <strain evidence="7 8">CGMCC 1.10957</strain>
    </source>
</reference>
<dbReference type="RefSeq" id="WP_134199870.1">
    <property type="nucleotide sequence ID" value="NZ_SOQZ01000003.1"/>
</dbReference>
<keyword evidence="5" id="KW-0812">Transmembrane</keyword>